<sequence length="217" mass="24362">MCIKIYSIFNAVITETIIVGTSVNYVLTNIIMVCNVIALELKTTLFFSKINKLKIKILKLKLKRLCILKIGINLSGPPKAGNGASTVNTPSLLRDDLIASGLFVVDCFDDDFLGFVLTDVESEFQHFVVAILLNQRRIDAFNPTARRSPKVRLFVHEFGTKLGHLVFHFSHFSVKTLADVAEFRVDHTEVAQLDRDVSLDASVVCHLYFSVCKENNR</sequence>
<organism evidence="1 2">
    <name type="scientific">Aphis glycines</name>
    <name type="common">Soybean aphid</name>
    <dbReference type="NCBI Taxonomy" id="307491"/>
    <lineage>
        <taxon>Eukaryota</taxon>
        <taxon>Metazoa</taxon>
        <taxon>Ecdysozoa</taxon>
        <taxon>Arthropoda</taxon>
        <taxon>Hexapoda</taxon>
        <taxon>Insecta</taxon>
        <taxon>Pterygota</taxon>
        <taxon>Neoptera</taxon>
        <taxon>Paraneoptera</taxon>
        <taxon>Hemiptera</taxon>
        <taxon>Sternorrhyncha</taxon>
        <taxon>Aphidomorpha</taxon>
        <taxon>Aphidoidea</taxon>
        <taxon>Aphididae</taxon>
        <taxon>Aphidini</taxon>
        <taxon>Aphis</taxon>
        <taxon>Aphis</taxon>
    </lineage>
</organism>
<dbReference type="OrthoDB" id="10629233at2759"/>
<proteinExistence type="predicted"/>
<gene>
    <name evidence="1" type="ORF">AGLY_000193</name>
</gene>
<comment type="caution">
    <text evidence="1">The sequence shown here is derived from an EMBL/GenBank/DDBJ whole genome shotgun (WGS) entry which is preliminary data.</text>
</comment>
<dbReference type="AlphaFoldDB" id="A0A6G0U6A1"/>
<dbReference type="EMBL" id="VYZN01000001">
    <property type="protein sequence ID" value="KAE9544651.1"/>
    <property type="molecule type" value="Genomic_DNA"/>
</dbReference>
<evidence type="ECO:0000313" key="2">
    <source>
        <dbReference type="Proteomes" id="UP000475862"/>
    </source>
</evidence>
<name>A0A6G0U6A1_APHGL</name>
<keyword evidence="2" id="KW-1185">Reference proteome</keyword>
<protein>
    <submittedName>
        <fullName evidence="1">Uncharacterized protein</fullName>
    </submittedName>
</protein>
<accession>A0A6G0U6A1</accession>
<evidence type="ECO:0000313" key="1">
    <source>
        <dbReference type="EMBL" id="KAE9544651.1"/>
    </source>
</evidence>
<reference evidence="1 2" key="1">
    <citation type="submission" date="2019-08" db="EMBL/GenBank/DDBJ databases">
        <title>The genome of the soybean aphid Biotype 1, its phylome, world population structure and adaptation to the North American continent.</title>
        <authorList>
            <person name="Giordano R."/>
            <person name="Donthu R.K."/>
            <person name="Hernandez A.G."/>
            <person name="Wright C.L."/>
            <person name="Zimin A.V."/>
        </authorList>
    </citation>
    <scope>NUCLEOTIDE SEQUENCE [LARGE SCALE GENOMIC DNA]</scope>
    <source>
        <tissue evidence="1">Whole aphids</tissue>
    </source>
</reference>
<dbReference type="Proteomes" id="UP000475862">
    <property type="component" value="Unassembled WGS sequence"/>
</dbReference>